<keyword evidence="8" id="KW-1185">Reference proteome</keyword>
<dbReference type="GO" id="GO:0015031">
    <property type="term" value="P:protein transport"/>
    <property type="evidence" value="ECO:0007669"/>
    <property type="project" value="InterPro"/>
</dbReference>
<keyword evidence="2 6" id="KW-0812">Transmembrane</keyword>
<feature type="transmembrane region" description="Helical" evidence="6">
    <location>
        <begin position="148"/>
        <end position="171"/>
    </location>
</feature>
<dbReference type="GO" id="GO:0032588">
    <property type="term" value="C:trans-Golgi network membrane"/>
    <property type="evidence" value="ECO:0007669"/>
    <property type="project" value="TreeGrafter"/>
</dbReference>
<dbReference type="PANTHER" id="PTHR10687:SF2">
    <property type="entry name" value="SECRETORY CARRIER-ASSOCIATED MEMBRANE PROTEIN"/>
    <property type="match status" value="1"/>
</dbReference>
<evidence type="ECO:0000256" key="4">
    <source>
        <dbReference type="ARBA" id="ARBA00023136"/>
    </source>
</evidence>
<name>A0A4P9VXF3_9FUNG</name>
<feature type="transmembrane region" description="Helical" evidence="6">
    <location>
        <begin position="177"/>
        <end position="199"/>
    </location>
</feature>
<evidence type="ECO:0000256" key="1">
    <source>
        <dbReference type="ARBA" id="ARBA00004141"/>
    </source>
</evidence>
<evidence type="ECO:0000256" key="3">
    <source>
        <dbReference type="ARBA" id="ARBA00022989"/>
    </source>
</evidence>
<evidence type="ECO:0000256" key="6">
    <source>
        <dbReference type="SAM" id="Phobius"/>
    </source>
</evidence>
<evidence type="ECO:0000256" key="2">
    <source>
        <dbReference type="ARBA" id="ARBA00022692"/>
    </source>
</evidence>
<organism evidence="7 8">
    <name type="scientific">Blyttiomyces helicus</name>
    <dbReference type="NCBI Taxonomy" id="388810"/>
    <lineage>
        <taxon>Eukaryota</taxon>
        <taxon>Fungi</taxon>
        <taxon>Fungi incertae sedis</taxon>
        <taxon>Chytridiomycota</taxon>
        <taxon>Chytridiomycota incertae sedis</taxon>
        <taxon>Chytridiomycetes</taxon>
        <taxon>Chytridiomycetes incertae sedis</taxon>
        <taxon>Blyttiomyces</taxon>
    </lineage>
</organism>
<dbReference type="AlphaFoldDB" id="A0A4P9VXF3"/>
<dbReference type="Pfam" id="PF04144">
    <property type="entry name" value="SCAMP"/>
    <property type="match status" value="1"/>
</dbReference>
<keyword evidence="3 6" id="KW-1133">Transmembrane helix</keyword>
<dbReference type="InterPro" id="IPR007273">
    <property type="entry name" value="SCAMP"/>
</dbReference>
<keyword evidence="4 6" id="KW-0472">Membrane</keyword>
<sequence>MSNPFLAEGEYEASEPWGGITTRPAAPQPVPSRSNYAPDASAGKSAREIELERREEALRFREAKLVERERAIVDMRPNWPKFKSITTYKRYRQDSQAIDLFPRRPDTYIPTSAPPSRRATHPLPSLPNPRTDPQDIPESGQWLVKRLFLAWHLAVLTYVINCIACFTVLVTKGEQGGSMFGVSLLIMAIGIPVSFVFWYRPIYTGVKHDRSISFFFFFVNYSFHIGVAVLLGIGIPGWGGSCLAPKYSFDFSTTLDKNQPQKSERFEAPTNAVVPRNGSPQDPRPPASP</sequence>
<accession>A0A4P9VXF3</accession>
<feature type="region of interest" description="Disordered" evidence="5">
    <location>
        <begin position="1"/>
        <end position="48"/>
    </location>
</feature>
<evidence type="ECO:0000256" key="5">
    <source>
        <dbReference type="SAM" id="MobiDB-lite"/>
    </source>
</evidence>
<evidence type="ECO:0000313" key="8">
    <source>
        <dbReference type="Proteomes" id="UP000269721"/>
    </source>
</evidence>
<dbReference type="GO" id="GO:0055038">
    <property type="term" value="C:recycling endosome membrane"/>
    <property type="evidence" value="ECO:0007669"/>
    <property type="project" value="TreeGrafter"/>
</dbReference>
<protein>
    <submittedName>
        <fullName evidence="7">Scamp family-domain-containing protein</fullName>
    </submittedName>
</protein>
<feature type="region of interest" description="Disordered" evidence="5">
    <location>
        <begin position="255"/>
        <end position="289"/>
    </location>
</feature>
<reference evidence="8" key="1">
    <citation type="journal article" date="2018" name="Nat. Microbiol.">
        <title>Leveraging single-cell genomics to expand the fungal tree of life.</title>
        <authorList>
            <person name="Ahrendt S.R."/>
            <person name="Quandt C.A."/>
            <person name="Ciobanu D."/>
            <person name="Clum A."/>
            <person name="Salamov A."/>
            <person name="Andreopoulos B."/>
            <person name="Cheng J.F."/>
            <person name="Woyke T."/>
            <person name="Pelin A."/>
            <person name="Henrissat B."/>
            <person name="Reynolds N.K."/>
            <person name="Benny G.L."/>
            <person name="Smith M.E."/>
            <person name="James T.Y."/>
            <person name="Grigoriev I.V."/>
        </authorList>
    </citation>
    <scope>NUCLEOTIDE SEQUENCE [LARGE SCALE GENOMIC DNA]</scope>
</reference>
<dbReference type="OrthoDB" id="242866at2759"/>
<dbReference type="Proteomes" id="UP000269721">
    <property type="component" value="Unassembled WGS sequence"/>
</dbReference>
<evidence type="ECO:0000313" key="7">
    <source>
        <dbReference type="EMBL" id="RKO83585.1"/>
    </source>
</evidence>
<feature type="transmembrane region" description="Helical" evidence="6">
    <location>
        <begin position="211"/>
        <end position="238"/>
    </location>
</feature>
<feature type="region of interest" description="Disordered" evidence="5">
    <location>
        <begin position="103"/>
        <end position="134"/>
    </location>
</feature>
<dbReference type="EMBL" id="ML001069">
    <property type="protein sequence ID" value="RKO83585.1"/>
    <property type="molecule type" value="Genomic_DNA"/>
</dbReference>
<comment type="subcellular location">
    <subcellularLocation>
        <location evidence="1">Membrane</location>
        <topology evidence="1">Multi-pass membrane protein</topology>
    </subcellularLocation>
</comment>
<gene>
    <name evidence="7" type="ORF">BDK51DRAFT_30671</name>
</gene>
<dbReference type="PANTHER" id="PTHR10687">
    <property type="entry name" value="SECRETORY CARRIER-ASSOCIATED MEMBRANE PROTEIN SCAMP"/>
    <property type="match status" value="1"/>
</dbReference>
<proteinExistence type="predicted"/>